<evidence type="ECO:0000256" key="1">
    <source>
        <dbReference type="SAM" id="MobiDB-lite"/>
    </source>
</evidence>
<feature type="compositionally biased region" description="Low complexity" evidence="1">
    <location>
        <begin position="187"/>
        <end position="196"/>
    </location>
</feature>
<feature type="compositionally biased region" description="Low complexity" evidence="1">
    <location>
        <begin position="217"/>
        <end position="231"/>
    </location>
</feature>
<gene>
    <name evidence="2" type="ORF">FRX48_01807</name>
</gene>
<dbReference type="AlphaFoldDB" id="A0A5M8Q281"/>
<feature type="region of interest" description="Disordered" evidence="1">
    <location>
        <begin position="178"/>
        <end position="242"/>
    </location>
</feature>
<protein>
    <submittedName>
        <fullName evidence="2">Uncharacterized protein</fullName>
    </submittedName>
</protein>
<evidence type="ECO:0000313" key="2">
    <source>
        <dbReference type="EMBL" id="KAA6415056.1"/>
    </source>
</evidence>
<comment type="caution">
    <text evidence="2">The sequence shown here is derived from an EMBL/GenBank/DDBJ whole genome shotgun (WGS) entry which is preliminary data.</text>
</comment>
<accession>A0A5M8Q281</accession>
<dbReference type="Proteomes" id="UP000324767">
    <property type="component" value="Unassembled WGS sequence"/>
</dbReference>
<reference evidence="2 3" key="1">
    <citation type="submission" date="2019-09" db="EMBL/GenBank/DDBJ databases">
        <title>The hologenome of the rock-dwelling lichen Lasallia pustulata.</title>
        <authorList>
            <person name="Greshake Tzovaras B."/>
            <person name="Segers F."/>
            <person name="Bicker A."/>
            <person name="Dal Grande F."/>
            <person name="Otte J."/>
            <person name="Hankeln T."/>
            <person name="Schmitt I."/>
            <person name="Ebersberger I."/>
        </authorList>
    </citation>
    <scope>NUCLEOTIDE SEQUENCE [LARGE SCALE GENOMIC DNA]</scope>
    <source>
        <strain evidence="2">A1-1</strain>
    </source>
</reference>
<evidence type="ECO:0000313" key="3">
    <source>
        <dbReference type="Proteomes" id="UP000324767"/>
    </source>
</evidence>
<sequence length="273" mass="28797">MSEYDRTATFLYPPDNQRPFPAYASNDSVNVAWTSDFPASGTGLRMWCTNNASQSTYDIAMNPVQAPPNATLADPFPVHLGQALSSDLTVLFCHFELAIVDSSHPYGRFDNADKANSGSFNIFNNQDNQPFTWALTVTSSSTSLLTATSATMSTSSLTSSTAIIPNMSTISAAVSPTSVPSIASGNSTSSPPISSTDLVHTTASPTTPSSNIYTAASPKSSSSTNPDSPQSGGLSTRAKAGIAKIATQQGSCSQTGYFEQERRFKSLQQAEDE</sequence>
<organism evidence="2 3">
    <name type="scientific">Lasallia pustulata</name>
    <dbReference type="NCBI Taxonomy" id="136370"/>
    <lineage>
        <taxon>Eukaryota</taxon>
        <taxon>Fungi</taxon>
        <taxon>Dikarya</taxon>
        <taxon>Ascomycota</taxon>
        <taxon>Pezizomycotina</taxon>
        <taxon>Lecanoromycetes</taxon>
        <taxon>OSLEUM clade</taxon>
        <taxon>Umbilicariomycetidae</taxon>
        <taxon>Umbilicariales</taxon>
        <taxon>Umbilicariaceae</taxon>
        <taxon>Lasallia</taxon>
    </lineage>
</organism>
<dbReference type="EMBL" id="VXIT01000002">
    <property type="protein sequence ID" value="KAA6415056.1"/>
    <property type="molecule type" value="Genomic_DNA"/>
</dbReference>
<feature type="compositionally biased region" description="Polar residues" evidence="1">
    <location>
        <begin position="197"/>
        <end position="214"/>
    </location>
</feature>
<proteinExistence type="predicted"/>
<name>A0A5M8Q281_9LECA</name>